<organism evidence="7 8">
    <name type="scientific">Folsomia candida</name>
    <name type="common">Springtail</name>
    <dbReference type="NCBI Taxonomy" id="158441"/>
    <lineage>
        <taxon>Eukaryota</taxon>
        <taxon>Metazoa</taxon>
        <taxon>Ecdysozoa</taxon>
        <taxon>Arthropoda</taxon>
        <taxon>Hexapoda</taxon>
        <taxon>Collembola</taxon>
        <taxon>Entomobryomorpha</taxon>
        <taxon>Isotomoidea</taxon>
        <taxon>Isotomidae</taxon>
        <taxon>Proisotominae</taxon>
        <taxon>Folsomia</taxon>
    </lineage>
</organism>
<keyword evidence="3" id="KW-0964">Secreted</keyword>
<dbReference type="GO" id="GO:0005615">
    <property type="term" value="C:extracellular space"/>
    <property type="evidence" value="ECO:0007669"/>
    <property type="project" value="TreeGrafter"/>
</dbReference>
<evidence type="ECO:0000313" key="7">
    <source>
        <dbReference type="EMBL" id="OXA57553.1"/>
    </source>
</evidence>
<keyword evidence="8" id="KW-1185">Reference proteome</keyword>
<evidence type="ECO:0000259" key="6">
    <source>
        <dbReference type="Pfam" id="PF00151"/>
    </source>
</evidence>
<dbReference type="PANTHER" id="PTHR11610:SF173">
    <property type="entry name" value="LIPASE DOMAIN-CONTAINING PROTEIN-RELATED"/>
    <property type="match status" value="1"/>
</dbReference>
<dbReference type="GO" id="GO:0016042">
    <property type="term" value="P:lipid catabolic process"/>
    <property type="evidence" value="ECO:0007669"/>
    <property type="project" value="TreeGrafter"/>
</dbReference>
<dbReference type="OrthoDB" id="199913at2759"/>
<feature type="domain" description="Lipase" evidence="6">
    <location>
        <begin position="56"/>
        <end position="278"/>
    </location>
</feature>
<dbReference type="STRING" id="158441.A0A226EIL7"/>
<name>A0A226EIL7_FOLCA</name>
<keyword evidence="5" id="KW-0472">Membrane</keyword>
<dbReference type="Pfam" id="PF00151">
    <property type="entry name" value="Lipase"/>
    <property type="match status" value="1"/>
</dbReference>
<keyword evidence="5" id="KW-1133">Transmembrane helix</keyword>
<proteinExistence type="inferred from homology"/>
<dbReference type="GO" id="GO:0016298">
    <property type="term" value="F:lipase activity"/>
    <property type="evidence" value="ECO:0007669"/>
    <property type="project" value="InterPro"/>
</dbReference>
<evidence type="ECO:0000256" key="5">
    <source>
        <dbReference type="SAM" id="Phobius"/>
    </source>
</evidence>
<comment type="similarity">
    <text evidence="2 4">Belongs to the AB hydrolase superfamily. Lipase family.</text>
</comment>
<protein>
    <submittedName>
        <fullName evidence="7">Phospholipase A1 member A</fullName>
    </submittedName>
</protein>
<sequence length="356" mass="39801">MSQFSLRSPKSLRNCHSRQQYKFLFINIITFFLLISNNVQVHGQPHVSLIDTDVRRIKFYLFPKAHDLQYKEELLFGDMNSVRKSSFRPNILTCFLTHGFLDDYKGLEAIKDAYLKQGFQANIIVMDWSALSQPRFPKNFVELFGILFSYKDVLNNLEPIAMRIAMFIQMLVHNNIATLNKLHLIGHSLGAHISGNVGKHIRTQLFPGMKAERVTGLDPAGPAFVPPLLGPVIPMDPADANFVDSIHSDADLNGIPIDDGIVDFFPNGGQDQPGCFPISDCSHKYAINIYAASVSKKYVGCQCDIHFLSTPALGSFSLGSITLDRCLLPCIYPTYLGPYCSHEAKGDFYLKAPNPP</sequence>
<reference evidence="7 8" key="1">
    <citation type="submission" date="2015-12" db="EMBL/GenBank/DDBJ databases">
        <title>The genome of Folsomia candida.</title>
        <authorList>
            <person name="Faddeeva A."/>
            <person name="Derks M.F."/>
            <person name="Anvar Y."/>
            <person name="Smit S."/>
            <person name="Van Straalen N."/>
            <person name="Roelofs D."/>
        </authorList>
    </citation>
    <scope>NUCLEOTIDE SEQUENCE [LARGE SCALE GENOMIC DNA]</scope>
    <source>
        <strain evidence="7 8">VU population</strain>
        <tissue evidence="7">Whole body</tissue>
    </source>
</reference>
<comment type="caution">
    <text evidence="7">The sequence shown here is derived from an EMBL/GenBank/DDBJ whole genome shotgun (WGS) entry which is preliminary data.</text>
</comment>
<evidence type="ECO:0000256" key="1">
    <source>
        <dbReference type="ARBA" id="ARBA00004613"/>
    </source>
</evidence>
<dbReference type="EMBL" id="LNIX01000003">
    <property type="protein sequence ID" value="OXA57553.1"/>
    <property type="molecule type" value="Genomic_DNA"/>
</dbReference>
<keyword evidence="5" id="KW-0812">Transmembrane</keyword>
<accession>A0A226EIL7</accession>
<dbReference type="InterPro" id="IPR013818">
    <property type="entry name" value="Lipase"/>
</dbReference>
<gene>
    <name evidence="7" type="ORF">Fcan01_06547</name>
</gene>
<dbReference type="AlphaFoldDB" id="A0A226EIL7"/>
<dbReference type="InterPro" id="IPR000734">
    <property type="entry name" value="TAG_lipase"/>
</dbReference>
<dbReference type="SUPFAM" id="SSF53474">
    <property type="entry name" value="alpha/beta-Hydrolases"/>
    <property type="match status" value="1"/>
</dbReference>
<dbReference type="Proteomes" id="UP000198287">
    <property type="component" value="Unassembled WGS sequence"/>
</dbReference>
<evidence type="ECO:0000256" key="4">
    <source>
        <dbReference type="RuleBase" id="RU004262"/>
    </source>
</evidence>
<evidence type="ECO:0000256" key="3">
    <source>
        <dbReference type="ARBA" id="ARBA00022525"/>
    </source>
</evidence>
<dbReference type="PANTHER" id="PTHR11610">
    <property type="entry name" value="LIPASE"/>
    <property type="match status" value="1"/>
</dbReference>
<dbReference type="GO" id="GO:0017171">
    <property type="term" value="F:serine hydrolase activity"/>
    <property type="evidence" value="ECO:0007669"/>
    <property type="project" value="TreeGrafter"/>
</dbReference>
<dbReference type="InterPro" id="IPR029058">
    <property type="entry name" value="AB_hydrolase_fold"/>
</dbReference>
<dbReference type="Gene3D" id="3.40.50.1820">
    <property type="entry name" value="alpha/beta hydrolase"/>
    <property type="match status" value="1"/>
</dbReference>
<feature type="transmembrane region" description="Helical" evidence="5">
    <location>
        <begin position="21"/>
        <end position="39"/>
    </location>
</feature>
<comment type="subcellular location">
    <subcellularLocation>
        <location evidence="1">Secreted</location>
    </subcellularLocation>
</comment>
<evidence type="ECO:0000256" key="2">
    <source>
        <dbReference type="ARBA" id="ARBA00010701"/>
    </source>
</evidence>
<evidence type="ECO:0000313" key="8">
    <source>
        <dbReference type="Proteomes" id="UP000198287"/>
    </source>
</evidence>